<gene>
    <name evidence="3" type="ORF">C0Q70_11928</name>
</gene>
<dbReference type="STRING" id="400727.A0A2T7P7C8"/>
<name>A0A2T7P7C8_POMCA</name>
<dbReference type="AlphaFoldDB" id="A0A2T7P7C8"/>
<dbReference type="PANTHER" id="PTHR12121:SF98">
    <property type="entry name" value="ENDONUCLEASE_EXONUCLEASE_PHOSPHATASE DOMAIN-CONTAINING PROTEIN"/>
    <property type="match status" value="1"/>
</dbReference>
<dbReference type="InterPro" id="IPR050410">
    <property type="entry name" value="CCR4/nocturin_mRNA_transcr"/>
</dbReference>
<evidence type="ECO:0000259" key="2">
    <source>
        <dbReference type="Pfam" id="PF03372"/>
    </source>
</evidence>
<keyword evidence="4" id="KW-1185">Reference proteome</keyword>
<evidence type="ECO:0000313" key="4">
    <source>
        <dbReference type="Proteomes" id="UP000245119"/>
    </source>
</evidence>
<dbReference type="Gene3D" id="3.60.10.10">
    <property type="entry name" value="Endonuclease/exonuclease/phosphatase"/>
    <property type="match status" value="1"/>
</dbReference>
<dbReference type="SUPFAM" id="SSF56219">
    <property type="entry name" value="DNase I-like"/>
    <property type="match status" value="1"/>
</dbReference>
<dbReference type="GO" id="GO:0000175">
    <property type="term" value="F:3'-5'-RNA exonuclease activity"/>
    <property type="evidence" value="ECO:0007669"/>
    <property type="project" value="TreeGrafter"/>
</dbReference>
<proteinExistence type="predicted"/>
<dbReference type="Pfam" id="PF03372">
    <property type="entry name" value="Exo_endo_phos"/>
    <property type="match status" value="1"/>
</dbReference>
<dbReference type="InterPro" id="IPR005135">
    <property type="entry name" value="Endo/exonuclease/phosphatase"/>
</dbReference>
<evidence type="ECO:0000313" key="3">
    <source>
        <dbReference type="EMBL" id="PVD29330.1"/>
    </source>
</evidence>
<comment type="caution">
    <text evidence="3">The sequence shown here is derived from an EMBL/GenBank/DDBJ whole genome shotgun (WGS) entry which is preliminary data.</text>
</comment>
<dbReference type="Proteomes" id="UP000245119">
    <property type="component" value="Linkage Group LG6"/>
</dbReference>
<dbReference type="OrthoDB" id="10253982at2759"/>
<accession>A0A2T7P7C8</accession>
<dbReference type="InterPro" id="IPR036691">
    <property type="entry name" value="Endo/exonu/phosph_ase_sf"/>
</dbReference>
<feature type="compositionally biased region" description="Polar residues" evidence="1">
    <location>
        <begin position="136"/>
        <end position="146"/>
    </location>
</feature>
<feature type="compositionally biased region" description="Polar residues" evidence="1">
    <location>
        <begin position="70"/>
        <end position="104"/>
    </location>
</feature>
<protein>
    <recommendedName>
        <fullName evidence="2">Endonuclease/exonuclease/phosphatase domain-containing protein</fullName>
    </recommendedName>
</protein>
<sequence>MLEKTKEEIDEVSSLAVEVGSVASSDVTSCLGRGLDTSEQQSSSNSIDGDEADVNIAEGDSNVDGGDSAASVSAQPPQTASDASQPDSIPDAQAQSSSQKTSDIASLGDGINAAGAADTGICEAKSKPDDKIRTAKTPSSVSQSLGTPDPTFLATYSSPSILNRAYVQNPAVPADSVDPAKTFSVINYNILAECHRQRSDYSYTPDEFLRQEYRHGLMMNEIKHLNGDVVCLQEVNPAYYENTLLPEMKRLGFEGIIIRRTKDFYDEGAATFYKTDRFELESSKGVSLTEVAFKEVELGGLSPEVGAAVREYLDRSDVVLVTRLRCKVTGKLVTIGNIHVVWDNLQSPDVQCIQAACGIKEVVSMAGGEGSPHIICGDFNAEWNSPLYQLVVDSYLSDSSIQALQAVEKLHLKEGSKSLVNHLWRAFQHTSSNLRSAYSTVTGSEPEVTTYTDKPLTVDYLFFNASSLIPVGVLKTVDRAAVEVTGGLPARDFPSDHLSLKTILAFTD</sequence>
<dbReference type="PANTHER" id="PTHR12121">
    <property type="entry name" value="CARBON CATABOLITE REPRESSOR PROTEIN 4"/>
    <property type="match status" value="1"/>
</dbReference>
<dbReference type="EMBL" id="PZQS01000006">
    <property type="protein sequence ID" value="PVD29330.1"/>
    <property type="molecule type" value="Genomic_DNA"/>
</dbReference>
<feature type="region of interest" description="Disordered" evidence="1">
    <location>
        <begin position="125"/>
        <end position="150"/>
    </location>
</feature>
<feature type="region of interest" description="Disordered" evidence="1">
    <location>
        <begin position="22"/>
        <end position="106"/>
    </location>
</feature>
<feature type="domain" description="Endonuclease/exonuclease/phosphatase" evidence="2">
    <location>
        <begin position="189"/>
        <end position="497"/>
    </location>
</feature>
<evidence type="ECO:0000256" key="1">
    <source>
        <dbReference type="SAM" id="MobiDB-lite"/>
    </source>
</evidence>
<reference evidence="3 4" key="1">
    <citation type="submission" date="2018-04" db="EMBL/GenBank/DDBJ databases">
        <title>The genome of golden apple snail Pomacea canaliculata provides insight into stress tolerance and invasive adaptation.</title>
        <authorList>
            <person name="Liu C."/>
            <person name="Liu B."/>
            <person name="Ren Y."/>
            <person name="Zhang Y."/>
            <person name="Wang H."/>
            <person name="Li S."/>
            <person name="Jiang F."/>
            <person name="Yin L."/>
            <person name="Zhang G."/>
            <person name="Qian W."/>
            <person name="Fan W."/>
        </authorList>
    </citation>
    <scope>NUCLEOTIDE SEQUENCE [LARGE SCALE GENOMIC DNA]</scope>
    <source>
        <strain evidence="3">SZHN2017</strain>
        <tissue evidence="3">Muscle</tissue>
    </source>
</reference>
<feature type="compositionally biased region" description="Polar residues" evidence="1">
    <location>
        <begin position="37"/>
        <end position="47"/>
    </location>
</feature>
<organism evidence="3 4">
    <name type="scientific">Pomacea canaliculata</name>
    <name type="common">Golden apple snail</name>
    <dbReference type="NCBI Taxonomy" id="400727"/>
    <lineage>
        <taxon>Eukaryota</taxon>
        <taxon>Metazoa</taxon>
        <taxon>Spiralia</taxon>
        <taxon>Lophotrochozoa</taxon>
        <taxon>Mollusca</taxon>
        <taxon>Gastropoda</taxon>
        <taxon>Caenogastropoda</taxon>
        <taxon>Architaenioglossa</taxon>
        <taxon>Ampullarioidea</taxon>
        <taxon>Ampullariidae</taxon>
        <taxon>Pomacea</taxon>
    </lineage>
</organism>